<evidence type="ECO:0000313" key="2">
    <source>
        <dbReference type="Proteomes" id="UP000011648"/>
    </source>
</evidence>
<dbReference type="EMBL" id="AOIL01000034">
    <property type="protein sequence ID" value="ELY91817.1"/>
    <property type="molecule type" value="Genomic_DNA"/>
</dbReference>
<organism evidence="1 2">
    <name type="scientific">Natrialba taiwanensis DSM 12281</name>
    <dbReference type="NCBI Taxonomy" id="1230458"/>
    <lineage>
        <taxon>Archaea</taxon>
        <taxon>Methanobacteriati</taxon>
        <taxon>Methanobacteriota</taxon>
        <taxon>Stenosarchaea group</taxon>
        <taxon>Halobacteria</taxon>
        <taxon>Halobacteriales</taxon>
        <taxon>Natrialbaceae</taxon>
        <taxon>Natrialba</taxon>
    </lineage>
</organism>
<keyword evidence="2" id="KW-1185">Reference proteome</keyword>
<protein>
    <submittedName>
        <fullName evidence="1">Uncharacterized protein</fullName>
    </submittedName>
</protein>
<accession>M0A1U8</accession>
<dbReference type="Proteomes" id="UP000011648">
    <property type="component" value="Unassembled WGS sequence"/>
</dbReference>
<dbReference type="AlphaFoldDB" id="M0A1U8"/>
<comment type="caution">
    <text evidence="1">The sequence shown here is derived from an EMBL/GenBank/DDBJ whole genome shotgun (WGS) entry which is preliminary data.</text>
</comment>
<name>M0A1U8_9EURY</name>
<sequence length="101" mass="10691">MSVSILAANQDLLQVSVHIDGLVSASPCVMGVYLVHVDIGPFYFGGLDGLEADEGCVEDRREVDGWADPVDLAELKGCVGDTFGEFVVDIDPCREGSLSGM</sequence>
<reference evidence="1 2" key="1">
    <citation type="journal article" date="2014" name="PLoS Genet.">
        <title>Phylogenetically driven sequencing of extremely halophilic archaea reveals strategies for static and dynamic osmo-response.</title>
        <authorList>
            <person name="Becker E.A."/>
            <person name="Seitzer P.M."/>
            <person name="Tritt A."/>
            <person name="Larsen D."/>
            <person name="Krusor M."/>
            <person name="Yao A.I."/>
            <person name="Wu D."/>
            <person name="Madern D."/>
            <person name="Eisen J.A."/>
            <person name="Darling A.E."/>
            <person name="Facciotti M.T."/>
        </authorList>
    </citation>
    <scope>NUCLEOTIDE SEQUENCE [LARGE SCALE GENOMIC DNA]</scope>
    <source>
        <strain evidence="1 2">DSM 12281</strain>
    </source>
</reference>
<proteinExistence type="predicted"/>
<gene>
    <name evidence="1" type="ORF">C484_09976</name>
</gene>
<evidence type="ECO:0000313" key="1">
    <source>
        <dbReference type="EMBL" id="ELY91817.1"/>
    </source>
</evidence>